<feature type="transmembrane region" description="Helical" evidence="5">
    <location>
        <begin position="449"/>
        <end position="469"/>
    </location>
</feature>
<protein>
    <submittedName>
        <fullName evidence="7">Solute carrier family 2, facilitated glucose transporter member 8</fullName>
    </submittedName>
</protein>
<evidence type="ECO:0000256" key="1">
    <source>
        <dbReference type="ARBA" id="ARBA00004141"/>
    </source>
</evidence>
<dbReference type="OMA" id="NNWPAHR"/>
<dbReference type="InParanoid" id="E2ADD7"/>
<name>E2ADD7_CAMFO</name>
<organism evidence="8">
    <name type="scientific">Camponotus floridanus</name>
    <name type="common">Florida carpenter ant</name>
    <dbReference type="NCBI Taxonomy" id="104421"/>
    <lineage>
        <taxon>Eukaryota</taxon>
        <taxon>Metazoa</taxon>
        <taxon>Ecdysozoa</taxon>
        <taxon>Arthropoda</taxon>
        <taxon>Hexapoda</taxon>
        <taxon>Insecta</taxon>
        <taxon>Pterygota</taxon>
        <taxon>Neoptera</taxon>
        <taxon>Endopterygota</taxon>
        <taxon>Hymenoptera</taxon>
        <taxon>Apocrita</taxon>
        <taxon>Aculeata</taxon>
        <taxon>Formicoidea</taxon>
        <taxon>Formicidae</taxon>
        <taxon>Formicinae</taxon>
        <taxon>Camponotus</taxon>
    </lineage>
</organism>
<dbReference type="AlphaFoldDB" id="E2ADD7"/>
<keyword evidence="7" id="KW-0762">Sugar transport</keyword>
<feature type="domain" description="Major facilitator superfamily (MFS) profile" evidence="6">
    <location>
        <begin position="76"/>
        <end position="504"/>
    </location>
</feature>
<dbReference type="FunFam" id="1.20.1250.20:FF:000249">
    <property type="entry name" value="facilitated trehalose transporter Tret1"/>
    <property type="match status" value="1"/>
</dbReference>
<keyword evidence="3 5" id="KW-1133">Transmembrane helix</keyword>
<proteinExistence type="predicted"/>
<dbReference type="PROSITE" id="PS00217">
    <property type="entry name" value="SUGAR_TRANSPORT_2"/>
    <property type="match status" value="1"/>
</dbReference>
<feature type="transmembrane region" description="Helical" evidence="5">
    <location>
        <begin position="231"/>
        <end position="251"/>
    </location>
</feature>
<dbReference type="Gene3D" id="1.20.1250.20">
    <property type="entry name" value="MFS general substrate transporter like domains"/>
    <property type="match status" value="1"/>
</dbReference>
<dbReference type="GO" id="GO:0022857">
    <property type="term" value="F:transmembrane transporter activity"/>
    <property type="evidence" value="ECO:0007669"/>
    <property type="project" value="InterPro"/>
</dbReference>
<keyword evidence="8" id="KW-1185">Reference proteome</keyword>
<dbReference type="KEGG" id="cfo:105251125"/>
<feature type="transmembrane region" description="Helical" evidence="5">
    <location>
        <begin position="413"/>
        <end position="437"/>
    </location>
</feature>
<feature type="transmembrane region" description="Helical" evidence="5">
    <location>
        <begin position="169"/>
        <end position="192"/>
    </location>
</feature>
<evidence type="ECO:0000256" key="3">
    <source>
        <dbReference type="ARBA" id="ARBA00022989"/>
    </source>
</evidence>
<dbReference type="FunCoup" id="E2ADD7">
    <property type="interactions" value="29"/>
</dbReference>
<dbReference type="InterPro" id="IPR020846">
    <property type="entry name" value="MFS_dom"/>
</dbReference>
<keyword evidence="2 5" id="KW-0812">Transmembrane</keyword>
<dbReference type="GO" id="GO:0016020">
    <property type="term" value="C:membrane"/>
    <property type="evidence" value="ECO:0007669"/>
    <property type="project" value="UniProtKB-SubCell"/>
</dbReference>
<evidence type="ECO:0000313" key="8">
    <source>
        <dbReference type="Proteomes" id="UP000000311"/>
    </source>
</evidence>
<dbReference type="PANTHER" id="PTHR48021:SF89">
    <property type="entry name" value="FI02132P-RELATED"/>
    <property type="match status" value="1"/>
</dbReference>
<dbReference type="Proteomes" id="UP000000311">
    <property type="component" value="Unassembled WGS sequence"/>
</dbReference>
<dbReference type="EMBL" id="GL438749">
    <property type="protein sequence ID" value="EFN68553.1"/>
    <property type="molecule type" value="Genomic_DNA"/>
</dbReference>
<dbReference type="InterPro" id="IPR050549">
    <property type="entry name" value="MFS_Trehalose_Transporter"/>
</dbReference>
<dbReference type="InterPro" id="IPR036259">
    <property type="entry name" value="MFS_trans_sf"/>
</dbReference>
<keyword evidence="7" id="KW-0813">Transport</keyword>
<feature type="transmembrane region" description="Helical" evidence="5">
    <location>
        <begin position="116"/>
        <end position="137"/>
    </location>
</feature>
<evidence type="ECO:0000313" key="7">
    <source>
        <dbReference type="EMBL" id="EFN68553.1"/>
    </source>
</evidence>
<dbReference type="PROSITE" id="PS50850">
    <property type="entry name" value="MFS"/>
    <property type="match status" value="1"/>
</dbReference>
<feature type="transmembrane region" description="Helical" evidence="5">
    <location>
        <begin position="481"/>
        <end position="500"/>
    </location>
</feature>
<feature type="transmembrane region" description="Helical" evidence="5">
    <location>
        <begin position="144"/>
        <end position="163"/>
    </location>
</feature>
<gene>
    <name evidence="7" type="ORF">EAG_07153</name>
</gene>
<evidence type="ECO:0000256" key="4">
    <source>
        <dbReference type="ARBA" id="ARBA00023136"/>
    </source>
</evidence>
<dbReference type="OrthoDB" id="6612291at2759"/>
<evidence type="ECO:0000259" key="6">
    <source>
        <dbReference type="PROSITE" id="PS50850"/>
    </source>
</evidence>
<accession>E2ADD7</accession>
<feature type="transmembrane region" description="Helical" evidence="5">
    <location>
        <begin position="381"/>
        <end position="401"/>
    </location>
</feature>
<dbReference type="InterPro" id="IPR005829">
    <property type="entry name" value="Sugar_transporter_CS"/>
</dbReference>
<comment type="subcellular location">
    <subcellularLocation>
        <location evidence="1">Membrane</location>
        <topology evidence="1">Multi-pass membrane protein</topology>
    </subcellularLocation>
</comment>
<evidence type="ECO:0000256" key="5">
    <source>
        <dbReference type="SAM" id="Phobius"/>
    </source>
</evidence>
<feature type="transmembrane region" description="Helical" evidence="5">
    <location>
        <begin position="350"/>
        <end position="369"/>
    </location>
</feature>
<keyword evidence="4 5" id="KW-0472">Membrane</keyword>
<feature type="transmembrane region" description="Helical" evidence="5">
    <location>
        <begin position="74"/>
        <end position="96"/>
    </location>
</feature>
<sequence length="544" mass="60538">MVSVIDINNTNEHIDINNRRTDIDNSIELTNVNNIMNEQMDIDNKHISTCVDIRRTSRIAEEEKWERNGVIYQILMGLCANVVVLTPGMGVGYYGVAQPAMTAPKTDDLQLDANQANWAATTFALTIPLGCLLTSPVMERGRKLSMVMASLISVAGWVTIYLAKSYEVLLVGSSISGISTGMAAAPATIYAAEIAEPKWRGTMVTWTSLYFSIGGLLVYIFGYIFKNDWRLVALMCAIFPVVSIALTLLVMPESPLWLRDQNRPEEALKIMKKFRGIPKDQPAPAEVLFELKPQSQEKDRNLLKHLMKRSSLVPFVIMNSYFLFQQFSGTFLVTYNVVTIMEKSGIQIDPYIGAILIGVARLIASFLATEVCRRLGVRIPSIISGIGMTIFIGGLSLYLFLAEKGTVISDKGIIPTTCMMLFIFTNTLGYLTIPFAMVGEIYPSKVKDILSNVTVSICYLVSAITVKIYPDMERLMHMYGVYFFFGIVSLIGLIFIIFFLPETKGKTLSEIEDMFSKKKVSELSAEKVVGEIPSIPNRVDSLEN</sequence>
<dbReference type="Pfam" id="PF00083">
    <property type="entry name" value="Sugar_tr"/>
    <property type="match status" value="1"/>
</dbReference>
<dbReference type="PANTHER" id="PTHR48021">
    <property type="match status" value="1"/>
</dbReference>
<reference evidence="7 8" key="1">
    <citation type="journal article" date="2010" name="Science">
        <title>Genomic comparison of the ants Camponotus floridanus and Harpegnathos saltator.</title>
        <authorList>
            <person name="Bonasio R."/>
            <person name="Zhang G."/>
            <person name="Ye C."/>
            <person name="Mutti N.S."/>
            <person name="Fang X."/>
            <person name="Qin N."/>
            <person name="Donahue G."/>
            <person name="Yang P."/>
            <person name="Li Q."/>
            <person name="Li C."/>
            <person name="Zhang P."/>
            <person name="Huang Z."/>
            <person name="Berger S.L."/>
            <person name="Reinberg D."/>
            <person name="Wang J."/>
            <person name="Liebig J."/>
        </authorList>
    </citation>
    <scope>NUCLEOTIDE SEQUENCE [LARGE SCALE GENOMIC DNA]</scope>
    <source>
        <strain evidence="8">C129</strain>
    </source>
</reference>
<dbReference type="SUPFAM" id="SSF103473">
    <property type="entry name" value="MFS general substrate transporter"/>
    <property type="match status" value="1"/>
</dbReference>
<evidence type="ECO:0000256" key="2">
    <source>
        <dbReference type="ARBA" id="ARBA00022692"/>
    </source>
</evidence>
<feature type="transmembrane region" description="Helical" evidence="5">
    <location>
        <begin position="312"/>
        <end position="338"/>
    </location>
</feature>
<dbReference type="InterPro" id="IPR005828">
    <property type="entry name" value="MFS_sugar_transport-like"/>
</dbReference>
<feature type="transmembrane region" description="Helical" evidence="5">
    <location>
        <begin position="204"/>
        <end position="225"/>
    </location>
</feature>